<dbReference type="OrthoDB" id="1451279at2"/>
<accession>A0A3D9AYX2</accession>
<dbReference type="EMBL" id="QNVV01000013">
    <property type="protein sequence ID" value="REC46409.1"/>
    <property type="molecule type" value="Genomic_DNA"/>
</dbReference>
<organism evidence="1 2">
    <name type="scientific">Chryseobacterium pennipullorum</name>
    <dbReference type="NCBI Taxonomy" id="2258963"/>
    <lineage>
        <taxon>Bacteria</taxon>
        <taxon>Pseudomonadati</taxon>
        <taxon>Bacteroidota</taxon>
        <taxon>Flavobacteriia</taxon>
        <taxon>Flavobacteriales</taxon>
        <taxon>Weeksellaceae</taxon>
        <taxon>Chryseobacterium group</taxon>
        <taxon>Chryseobacterium</taxon>
    </lineage>
</organism>
<name>A0A3D9AYX2_9FLAO</name>
<sequence length="189" mass="21875">MKKISILLLLFISILGFGQDGQMWRFDFEFSIKSEGKNSYQYQDLDAFVNETSKYLVGSELKYNPVSKKYNVLLTYTCIGCGKENRYQPPELYLKLNMKDVTPSDPEKFSVFIPVYFSALSLEEDTQKKNNTFHIGEINIDRFLSKTSDTYEVIEMLSPYAKKHSVKGEYIPRKMTRMVSISSCGNSRK</sequence>
<dbReference type="Proteomes" id="UP000256257">
    <property type="component" value="Unassembled WGS sequence"/>
</dbReference>
<gene>
    <name evidence="1" type="ORF">DRF67_14105</name>
</gene>
<comment type="caution">
    <text evidence="1">The sequence shown here is derived from an EMBL/GenBank/DDBJ whole genome shotgun (WGS) entry which is preliminary data.</text>
</comment>
<dbReference type="AlphaFoldDB" id="A0A3D9AYX2"/>
<evidence type="ECO:0000313" key="2">
    <source>
        <dbReference type="Proteomes" id="UP000256257"/>
    </source>
</evidence>
<reference evidence="1 2" key="1">
    <citation type="submission" date="2018-06" db="EMBL/GenBank/DDBJ databases">
        <title>Novel Chryseobacterium species.</title>
        <authorList>
            <person name="Newman J."/>
            <person name="Hugo C."/>
            <person name="Oosthuizen L."/>
            <person name="Charimba G."/>
        </authorList>
    </citation>
    <scope>NUCLEOTIDE SEQUENCE [LARGE SCALE GENOMIC DNA]</scope>
    <source>
        <strain evidence="1 2">7_F195</strain>
    </source>
</reference>
<dbReference type="RefSeq" id="WP_115928939.1">
    <property type="nucleotide sequence ID" value="NZ_QNVV01000013.1"/>
</dbReference>
<protein>
    <submittedName>
        <fullName evidence="1">Uncharacterized protein</fullName>
    </submittedName>
</protein>
<proteinExistence type="predicted"/>
<keyword evidence="2" id="KW-1185">Reference proteome</keyword>
<evidence type="ECO:0000313" key="1">
    <source>
        <dbReference type="EMBL" id="REC46409.1"/>
    </source>
</evidence>